<protein>
    <recommendedName>
        <fullName evidence="2">DUF4371 domain-containing protein</fullName>
    </recommendedName>
</protein>
<organism evidence="1">
    <name type="scientific">Amphimedon queenslandica</name>
    <name type="common">Sponge</name>
    <dbReference type="NCBI Taxonomy" id="400682"/>
    <lineage>
        <taxon>Eukaryota</taxon>
        <taxon>Metazoa</taxon>
        <taxon>Porifera</taxon>
        <taxon>Demospongiae</taxon>
        <taxon>Heteroscleromorpha</taxon>
        <taxon>Haplosclerida</taxon>
        <taxon>Niphatidae</taxon>
        <taxon>Amphimedon</taxon>
    </lineage>
</organism>
<evidence type="ECO:0008006" key="2">
    <source>
        <dbReference type="Google" id="ProtNLM"/>
    </source>
</evidence>
<name>A0A1X7TRH9_AMPQE</name>
<dbReference type="PANTHER" id="PTHR46880:SF9">
    <property type="entry name" value="ZINC FINGER PROTEIN 862"/>
    <property type="match status" value="1"/>
</dbReference>
<evidence type="ECO:0000313" key="1">
    <source>
        <dbReference type="EnsemblMetazoa" id="Aqu2.1.17408_001"/>
    </source>
</evidence>
<proteinExistence type="predicted"/>
<dbReference type="AlphaFoldDB" id="A0A1X7TRH9"/>
<dbReference type="OMA" id="CELETRH"/>
<dbReference type="PANTHER" id="PTHR46880">
    <property type="entry name" value="RAS-ASSOCIATING DOMAIN-CONTAINING PROTEIN"/>
    <property type="match status" value="1"/>
</dbReference>
<reference evidence="1" key="1">
    <citation type="submission" date="2017-05" db="UniProtKB">
        <authorList>
            <consortium name="EnsemblMetazoa"/>
        </authorList>
    </citation>
    <scope>IDENTIFICATION</scope>
</reference>
<dbReference type="OrthoDB" id="10060990at2759"/>
<accession>A0A1X7TRH9</accession>
<sequence>MATGSRRAKYDTYLNWKRNYDKQIQTVTWLDCDVTSEAGVKHVTKLKCRVCTKYKDKIAGRKNFSDKWISGAHSVRTTNIVDHAKSDQHLHAMNIPKKEAAKVQGASATSYAPIAQSLSCVSDSEREHLRRKFKIAYFIATEQLSFQKYSKICELETRHGVTLGRFQSFTKDSCFKLVGIATDRAAVNVADGGLKGLVDEELEWIFWMWCLAHRLELAIKDSLKHTSFDLIDKMLLRLYYLYKKSSKKCRELENIINDLKDAFQLNHGQGDGGLRPIRACGTRWVTHKLSVMKRVLSKFGAYAAHLTTLSEDSSVKSADRCKFRGYLRKWTDAKYLLGCALFVDLLTSCSIFSKSMQADELDILAALDLGVVYNHDRQTSTDFAAKRI</sequence>
<dbReference type="EnsemblMetazoa" id="Aqu2.1.17408_001">
    <property type="protein sequence ID" value="Aqu2.1.17408_001"/>
    <property type="gene ID" value="Aqu2.1.17408"/>
</dbReference>
<dbReference type="InParanoid" id="A0A1X7TRH9"/>